<dbReference type="Pfam" id="PF07715">
    <property type="entry name" value="Plug"/>
    <property type="match status" value="1"/>
</dbReference>
<accession>A0A1I2SQH5</accession>
<evidence type="ECO:0000259" key="11">
    <source>
        <dbReference type="Pfam" id="PF07715"/>
    </source>
</evidence>
<organism evidence="12 13">
    <name type="scientific">Neptunomonas qingdaonensis</name>
    <dbReference type="NCBI Taxonomy" id="1045558"/>
    <lineage>
        <taxon>Bacteria</taxon>
        <taxon>Pseudomonadati</taxon>
        <taxon>Pseudomonadota</taxon>
        <taxon>Gammaproteobacteria</taxon>
        <taxon>Oceanospirillales</taxon>
        <taxon>Oceanospirillaceae</taxon>
        <taxon>Neptunomonas</taxon>
    </lineage>
</organism>
<evidence type="ECO:0000256" key="7">
    <source>
        <dbReference type="ARBA" id="ARBA00023237"/>
    </source>
</evidence>
<feature type="domain" description="TonB-dependent receptor-like beta-barrel" evidence="10">
    <location>
        <begin position="225"/>
        <end position="626"/>
    </location>
</feature>
<keyword evidence="5 9" id="KW-0798">TonB box</keyword>
<dbReference type="InterPro" id="IPR037066">
    <property type="entry name" value="Plug_dom_sf"/>
</dbReference>
<dbReference type="AlphaFoldDB" id="A0A1I2SQH5"/>
<comment type="similarity">
    <text evidence="8 9">Belongs to the TonB-dependent receptor family.</text>
</comment>
<evidence type="ECO:0000256" key="9">
    <source>
        <dbReference type="RuleBase" id="RU003357"/>
    </source>
</evidence>
<evidence type="ECO:0000313" key="13">
    <source>
        <dbReference type="Proteomes" id="UP000198623"/>
    </source>
</evidence>
<keyword evidence="2 8" id="KW-0813">Transport</keyword>
<name>A0A1I2SQH5_9GAMM</name>
<dbReference type="InterPro" id="IPR012910">
    <property type="entry name" value="Plug_dom"/>
</dbReference>
<evidence type="ECO:0000256" key="6">
    <source>
        <dbReference type="ARBA" id="ARBA00023136"/>
    </source>
</evidence>
<dbReference type="GO" id="GO:0009279">
    <property type="term" value="C:cell outer membrane"/>
    <property type="evidence" value="ECO:0007669"/>
    <property type="project" value="UniProtKB-SubCell"/>
</dbReference>
<dbReference type="EMBL" id="FOOU01000008">
    <property type="protein sequence ID" value="SFG55104.1"/>
    <property type="molecule type" value="Genomic_DNA"/>
</dbReference>
<evidence type="ECO:0000256" key="1">
    <source>
        <dbReference type="ARBA" id="ARBA00004571"/>
    </source>
</evidence>
<dbReference type="PANTHER" id="PTHR30069:SF49">
    <property type="entry name" value="OUTER MEMBRANE PROTEIN C"/>
    <property type="match status" value="1"/>
</dbReference>
<dbReference type="RefSeq" id="WP_143083771.1">
    <property type="nucleotide sequence ID" value="NZ_FOOU01000008.1"/>
</dbReference>
<feature type="domain" description="TonB-dependent receptor plug" evidence="11">
    <location>
        <begin position="42"/>
        <end position="143"/>
    </location>
</feature>
<dbReference type="Pfam" id="PF00593">
    <property type="entry name" value="TonB_dep_Rec_b-barrel"/>
    <property type="match status" value="1"/>
</dbReference>
<evidence type="ECO:0000256" key="2">
    <source>
        <dbReference type="ARBA" id="ARBA00022448"/>
    </source>
</evidence>
<dbReference type="Proteomes" id="UP000198623">
    <property type="component" value="Unassembled WGS sequence"/>
</dbReference>
<evidence type="ECO:0000259" key="10">
    <source>
        <dbReference type="Pfam" id="PF00593"/>
    </source>
</evidence>
<dbReference type="PANTHER" id="PTHR30069">
    <property type="entry name" value="TONB-DEPENDENT OUTER MEMBRANE RECEPTOR"/>
    <property type="match status" value="1"/>
</dbReference>
<keyword evidence="13" id="KW-1185">Reference proteome</keyword>
<evidence type="ECO:0000256" key="3">
    <source>
        <dbReference type="ARBA" id="ARBA00022452"/>
    </source>
</evidence>
<evidence type="ECO:0000313" key="12">
    <source>
        <dbReference type="EMBL" id="SFG55104.1"/>
    </source>
</evidence>
<dbReference type="PROSITE" id="PS52016">
    <property type="entry name" value="TONB_DEPENDENT_REC_3"/>
    <property type="match status" value="1"/>
</dbReference>
<dbReference type="InterPro" id="IPR000531">
    <property type="entry name" value="Beta-barrel_TonB"/>
</dbReference>
<evidence type="ECO:0000256" key="5">
    <source>
        <dbReference type="ARBA" id="ARBA00023077"/>
    </source>
</evidence>
<dbReference type="Gene3D" id="2.170.130.10">
    <property type="entry name" value="TonB-dependent receptor, plug domain"/>
    <property type="match status" value="1"/>
</dbReference>
<evidence type="ECO:0000256" key="8">
    <source>
        <dbReference type="PROSITE-ProRule" id="PRU01360"/>
    </source>
</evidence>
<comment type="subcellular location">
    <subcellularLocation>
        <location evidence="1 8">Cell outer membrane</location>
        <topology evidence="1 8">Multi-pass membrane protein</topology>
    </subcellularLocation>
</comment>
<dbReference type="CDD" id="cd01347">
    <property type="entry name" value="ligand_gated_channel"/>
    <property type="match status" value="1"/>
</dbReference>
<proteinExistence type="inferred from homology"/>
<keyword evidence="7 8" id="KW-0998">Cell outer membrane</keyword>
<dbReference type="GO" id="GO:0015344">
    <property type="term" value="F:siderophore uptake transmembrane transporter activity"/>
    <property type="evidence" value="ECO:0007669"/>
    <property type="project" value="TreeGrafter"/>
</dbReference>
<dbReference type="InterPro" id="IPR039426">
    <property type="entry name" value="TonB-dep_rcpt-like"/>
</dbReference>
<dbReference type="OrthoDB" id="5332150at2"/>
<dbReference type="InterPro" id="IPR036942">
    <property type="entry name" value="Beta-barrel_TonB_sf"/>
</dbReference>
<gene>
    <name evidence="12" type="ORF">SAMN05216175_108134</name>
</gene>
<dbReference type="SUPFAM" id="SSF56935">
    <property type="entry name" value="Porins"/>
    <property type="match status" value="1"/>
</dbReference>
<protein>
    <submittedName>
        <fullName evidence="12">Iron complex outermembrane recepter protein</fullName>
    </submittedName>
</protein>
<keyword evidence="4 8" id="KW-0812">Transmembrane</keyword>
<reference evidence="13" key="1">
    <citation type="submission" date="2016-10" db="EMBL/GenBank/DDBJ databases">
        <authorList>
            <person name="Varghese N."/>
            <person name="Submissions S."/>
        </authorList>
    </citation>
    <scope>NUCLEOTIDE SEQUENCE [LARGE SCALE GENOMIC DNA]</scope>
    <source>
        <strain evidence="13">CGMCC 1.10971</strain>
    </source>
</reference>
<dbReference type="Gene3D" id="2.40.170.20">
    <property type="entry name" value="TonB-dependent receptor, beta-barrel domain"/>
    <property type="match status" value="1"/>
</dbReference>
<dbReference type="STRING" id="1045558.SAMN05216175_108134"/>
<evidence type="ECO:0000256" key="4">
    <source>
        <dbReference type="ARBA" id="ARBA00022692"/>
    </source>
</evidence>
<sequence>MKSQWKMFYMCCSVVSVGVQVSVQADESPLFVEVTRGALLDTSVSTFTSESVAQKPGSDMAELLRSVNGVSGTRMGGRAIDPIIRGQQATQLNVLLDGAYLHGGCPNRMDPPTTYASGDSYDLVTLFKGSQTVLYGSGGSGGTLVLSRHKPVFNEQGYAATVTGVARSNGEGGTLSADVATGNDQGYFRFKGEVADMDSYEDGNGDIVRSAYRSRAAALIVGAQLGENTDLTMSYDRNEERDVLFAGANMDSPESNADIYRVKLEHRFDSGTIQQMKAELFQSNVDHLMDSYSLRDKVAGMYAPSSSDTRGGRVIFDGWLGAHQASFGADYQSNTRNGLVYSYPANMPMGQLWPDVTIEQVGVFGEVNRTLSARNRVKLGLRYDYITADVNNENDVFMMNQTAATLYGATPEQQREYNIAGFTSWQHQLNQNYQLEMTASRSVRTADATERYMAKSNWVGNPWLAPEKHHQLEWVLSNTDKSPWSLSAYYNRIDDYILRYRDSSIERYRNVEAEIYGVEFEHQHRLNAQWLLNSSLSYTLGNNLDTGEPLSRISPLTARLQALYQSGQWGAGITSSLVASQSEVCLASSDCAGLDVTPTSGYGLVDLFADYRLSPAVTLAAGIDNVFDKTYRVHESRDDVFDPTPLQVNEPGRSVWMKLSGKF</sequence>
<dbReference type="GO" id="GO:0044718">
    <property type="term" value="P:siderophore transmembrane transport"/>
    <property type="evidence" value="ECO:0007669"/>
    <property type="project" value="TreeGrafter"/>
</dbReference>
<keyword evidence="6 8" id="KW-0472">Membrane</keyword>
<keyword evidence="3 8" id="KW-1134">Transmembrane beta strand</keyword>